<dbReference type="InterPro" id="IPR008865">
    <property type="entry name" value="DNA_replication_term_site-bd"/>
</dbReference>
<evidence type="ECO:0000313" key="4">
    <source>
        <dbReference type="EMBL" id="ART79259.1"/>
    </source>
</evidence>
<dbReference type="InterPro" id="IPR036384">
    <property type="entry name" value="Tus_sf"/>
</dbReference>
<dbReference type="AlphaFoldDB" id="A0A1Y0CVJ5"/>
<gene>
    <name evidence="4" type="ORF">CBP12_03110</name>
</gene>
<protein>
    <submittedName>
        <fullName evidence="4">DNA replication terminus site-binding protein</fullName>
    </submittedName>
</protein>
<keyword evidence="1" id="KW-0963">Cytoplasm</keyword>
<dbReference type="Pfam" id="PF05472">
    <property type="entry name" value="Ter"/>
    <property type="match status" value="1"/>
</dbReference>
<evidence type="ECO:0000256" key="2">
    <source>
        <dbReference type="ARBA" id="ARBA00022705"/>
    </source>
</evidence>
<dbReference type="OrthoDB" id="6298545at2"/>
<dbReference type="Gene3D" id="3.50.14.10">
    <property type="entry name" value="Replication terminator Tus, domain 1 superfamily/Replication terminator Tus"/>
    <property type="match status" value="1"/>
</dbReference>
<dbReference type="GO" id="GO:0003677">
    <property type="term" value="F:DNA binding"/>
    <property type="evidence" value="ECO:0007669"/>
    <property type="project" value="UniProtKB-KW"/>
</dbReference>
<dbReference type="KEGG" id="ocm:CBP12_03110"/>
<organism evidence="4 5">
    <name type="scientific">Oceanisphaera avium</name>
    <dbReference type="NCBI Taxonomy" id="1903694"/>
    <lineage>
        <taxon>Bacteria</taxon>
        <taxon>Pseudomonadati</taxon>
        <taxon>Pseudomonadota</taxon>
        <taxon>Gammaproteobacteria</taxon>
        <taxon>Aeromonadales</taxon>
        <taxon>Aeromonadaceae</taxon>
        <taxon>Oceanisphaera</taxon>
    </lineage>
</organism>
<dbReference type="NCBIfam" id="TIGR02648">
    <property type="entry name" value="rep_term_tus"/>
    <property type="match status" value="1"/>
</dbReference>
<proteinExistence type="predicted"/>
<keyword evidence="2" id="KW-0235">DNA replication</keyword>
<accession>A0A1Y0CVJ5</accession>
<sequence length="308" mass="35273">MSESSHPIFTLAAELRQVFSELEHAHHGLNDWLLSFNNRKLVQARCFALPPIAMGEEHEPITQIMVEPLVGEPALAAALSAYQQWFIQPHHSTKASFRLPGLLLLPSEFKTELAHHINQINHLKSEFKARVQSAGTRDQKYALVHHTLPGLITLHVYRHLVLLPHDASRLGFTWANKQIIKKIDKEALVQQLMAARHTPPPLTDALTWQQCVDREIYDIKRLPASTELRLRRPVKTHPMVNVRWQEDITPRQQQVKAHLPLLLCQDELPAITELGNYPPAQVRTRRAATITDEPVIPRLHIYPYQPKS</sequence>
<evidence type="ECO:0000313" key="5">
    <source>
        <dbReference type="Proteomes" id="UP000243793"/>
    </source>
</evidence>
<dbReference type="SUPFAM" id="SSF56596">
    <property type="entry name" value="Replication terminator protein (Tus)"/>
    <property type="match status" value="1"/>
</dbReference>
<evidence type="ECO:0000256" key="3">
    <source>
        <dbReference type="ARBA" id="ARBA00023125"/>
    </source>
</evidence>
<dbReference type="GO" id="GO:0005737">
    <property type="term" value="C:cytoplasm"/>
    <property type="evidence" value="ECO:0007669"/>
    <property type="project" value="InterPro"/>
</dbReference>
<evidence type="ECO:0000256" key="1">
    <source>
        <dbReference type="ARBA" id="ARBA00022490"/>
    </source>
</evidence>
<dbReference type="RefSeq" id="WP_086962860.1">
    <property type="nucleotide sequence ID" value="NZ_CP021376.1"/>
</dbReference>
<dbReference type="GO" id="GO:0006274">
    <property type="term" value="P:DNA replication termination"/>
    <property type="evidence" value="ECO:0007669"/>
    <property type="project" value="InterPro"/>
</dbReference>
<dbReference type="EMBL" id="CP021376">
    <property type="protein sequence ID" value="ART79259.1"/>
    <property type="molecule type" value="Genomic_DNA"/>
</dbReference>
<keyword evidence="5" id="KW-1185">Reference proteome</keyword>
<dbReference type="Gene3D" id="3.30.54.10">
    <property type="match status" value="1"/>
</dbReference>
<name>A0A1Y0CVJ5_9GAMM</name>
<keyword evidence="3" id="KW-0238">DNA-binding</keyword>
<reference evidence="5" key="1">
    <citation type="submission" date="2017-05" db="EMBL/GenBank/DDBJ databases">
        <authorList>
            <person name="Sung H."/>
        </authorList>
    </citation>
    <scope>NUCLEOTIDE SEQUENCE [LARGE SCALE GENOMIC DNA]</scope>
    <source>
        <strain evidence="5">AMac2203</strain>
    </source>
</reference>
<dbReference type="InterPro" id="IPR036381">
    <property type="entry name" value="Tus_dom1"/>
</dbReference>
<dbReference type="Proteomes" id="UP000243793">
    <property type="component" value="Chromosome"/>
</dbReference>